<evidence type="ECO:0000256" key="11">
    <source>
        <dbReference type="SAM" id="Phobius"/>
    </source>
</evidence>
<dbReference type="SMART" id="SM00388">
    <property type="entry name" value="HisKA"/>
    <property type="match status" value="1"/>
</dbReference>
<feature type="domain" description="Histidine kinase" evidence="12">
    <location>
        <begin position="238"/>
        <end position="450"/>
    </location>
</feature>
<evidence type="ECO:0000256" key="5">
    <source>
        <dbReference type="ARBA" id="ARBA00022679"/>
    </source>
</evidence>
<dbReference type="InterPro" id="IPR003661">
    <property type="entry name" value="HisK_dim/P_dom"/>
</dbReference>
<evidence type="ECO:0000259" key="12">
    <source>
        <dbReference type="PROSITE" id="PS50109"/>
    </source>
</evidence>
<evidence type="ECO:0000256" key="6">
    <source>
        <dbReference type="ARBA" id="ARBA00022692"/>
    </source>
</evidence>
<evidence type="ECO:0000256" key="7">
    <source>
        <dbReference type="ARBA" id="ARBA00022777"/>
    </source>
</evidence>
<keyword evidence="7 14" id="KW-0418">Kinase</keyword>
<dbReference type="InterPro" id="IPR005467">
    <property type="entry name" value="His_kinase_dom"/>
</dbReference>
<dbReference type="InterPro" id="IPR003594">
    <property type="entry name" value="HATPase_dom"/>
</dbReference>
<dbReference type="InterPro" id="IPR004358">
    <property type="entry name" value="Sig_transdc_His_kin-like_C"/>
</dbReference>
<keyword evidence="8 11" id="KW-1133">Transmembrane helix</keyword>
<dbReference type="SUPFAM" id="SSF55874">
    <property type="entry name" value="ATPase domain of HSP90 chaperone/DNA topoisomerase II/histidine kinase"/>
    <property type="match status" value="1"/>
</dbReference>
<dbReference type="Gene3D" id="6.10.340.10">
    <property type="match status" value="1"/>
</dbReference>
<comment type="caution">
    <text evidence="14">The sequence shown here is derived from an EMBL/GenBank/DDBJ whole genome shotgun (WGS) entry which is preliminary data.</text>
</comment>
<dbReference type="SMART" id="SM00387">
    <property type="entry name" value="HATPase_c"/>
    <property type="match status" value="1"/>
</dbReference>
<evidence type="ECO:0000256" key="8">
    <source>
        <dbReference type="ARBA" id="ARBA00022989"/>
    </source>
</evidence>
<dbReference type="EMBL" id="JAPDNS010000002">
    <property type="protein sequence ID" value="MCW3486789.1"/>
    <property type="molecule type" value="Genomic_DNA"/>
</dbReference>
<gene>
    <name evidence="14" type="ORF">OL497_23020</name>
</gene>
<dbReference type="SMART" id="SM00304">
    <property type="entry name" value="HAMP"/>
    <property type="match status" value="1"/>
</dbReference>
<comment type="catalytic activity">
    <reaction evidence="1">
        <text>ATP + protein L-histidine = ADP + protein N-phospho-L-histidine.</text>
        <dbReference type="EC" id="2.7.13.3"/>
    </reaction>
</comment>
<feature type="domain" description="HAMP" evidence="13">
    <location>
        <begin position="176"/>
        <end position="230"/>
    </location>
</feature>
<keyword evidence="5" id="KW-0808">Transferase</keyword>
<dbReference type="Gene3D" id="1.10.287.130">
    <property type="match status" value="1"/>
</dbReference>
<evidence type="ECO:0000256" key="1">
    <source>
        <dbReference type="ARBA" id="ARBA00000085"/>
    </source>
</evidence>
<dbReference type="Gene3D" id="3.30.565.10">
    <property type="entry name" value="Histidine kinase-like ATPase, C-terminal domain"/>
    <property type="match status" value="1"/>
</dbReference>
<dbReference type="CDD" id="cd00082">
    <property type="entry name" value="HisKA"/>
    <property type="match status" value="1"/>
</dbReference>
<dbReference type="Pfam" id="PF02518">
    <property type="entry name" value="HATPase_c"/>
    <property type="match status" value="1"/>
</dbReference>
<accession>A0ABT3ISV6</accession>
<keyword evidence="10 11" id="KW-0472">Membrane</keyword>
<dbReference type="PANTHER" id="PTHR45436:SF5">
    <property type="entry name" value="SENSOR HISTIDINE KINASE TRCS"/>
    <property type="match status" value="1"/>
</dbReference>
<dbReference type="CDD" id="cd00075">
    <property type="entry name" value="HATPase"/>
    <property type="match status" value="1"/>
</dbReference>
<keyword evidence="4" id="KW-0597">Phosphoprotein</keyword>
<dbReference type="InterPro" id="IPR050428">
    <property type="entry name" value="TCS_sensor_his_kinase"/>
</dbReference>
<dbReference type="InterPro" id="IPR003660">
    <property type="entry name" value="HAMP_dom"/>
</dbReference>
<dbReference type="RefSeq" id="WP_264733604.1">
    <property type="nucleotide sequence ID" value="NZ_JAPDNR010000001.1"/>
</dbReference>
<dbReference type="EC" id="2.7.13.3" evidence="3"/>
<dbReference type="GO" id="GO:0016301">
    <property type="term" value="F:kinase activity"/>
    <property type="evidence" value="ECO:0007669"/>
    <property type="project" value="UniProtKB-KW"/>
</dbReference>
<organism evidence="14 15">
    <name type="scientific">Chitinophaga nivalis</name>
    <dbReference type="NCBI Taxonomy" id="2991709"/>
    <lineage>
        <taxon>Bacteria</taxon>
        <taxon>Pseudomonadati</taxon>
        <taxon>Bacteroidota</taxon>
        <taxon>Chitinophagia</taxon>
        <taxon>Chitinophagales</taxon>
        <taxon>Chitinophagaceae</taxon>
        <taxon>Chitinophaga</taxon>
    </lineage>
</organism>
<dbReference type="PRINTS" id="PR00344">
    <property type="entry name" value="BCTRLSENSOR"/>
</dbReference>
<evidence type="ECO:0000313" key="15">
    <source>
        <dbReference type="Proteomes" id="UP001207742"/>
    </source>
</evidence>
<dbReference type="Proteomes" id="UP001207742">
    <property type="component" value="Unassembled WGS sequence"/>
</dbReference>
<keyword evidence="6 11" id="KW-0812">Transmembrane</keyword>
<evidence type="ECO:0000313" key="14">
    <source>
        <dbReference type="EMBL" id="MCW3486789.1"/>
    </source>
</evidence>
<dbReference type="PROSITE" id="PS50885">
    <property type="entry name" value="HAMP"/>
    <property type="match status" value="1"/>
</dbReference>
<dbReference type="Pfam" id="PF00512">
    <property type="entry name" value="HisKA"/>
    <property type="match status" value="1"/>
</dbReference>
<evidence type="ECO:0000259" key="13">
    <source>
        <dbReference type="PROSITE" id="PS50885"/>
    </source>
</evidence>
<evidence type="ECO:0000256" key="3">
    <source>
        <dbReference type="ARBA" id="ARBA00012438"/>
    </source>
</evidence>
<reference evidence="14 15" key="1">
    <citation type="submission" date="2022-10" db="EMBL/GenBank/DDBJ databases">
        <title>Chitinophaga nivalis PC15 sp. nov., isolated from Pyeongchang county, South Korea.</title>
        <authorList>
            <person name="Trinh H.N."/>
        </authorList>
    </citation>
    <scope>NUCLEOTIDE SEQUENCE [LARGE SCALE GENOMIC DNA]</scope>
    <source>
        <strain evidence="14 15">PC14</strain>
    </source>
</reference>
<name>A0ABT3ISV6_9BACT</name>
<dbReference type="SUPFAM" id="SSF47384">
    <property type="entry name" value="Homodimeric domain of signal transducing histidine kinase"/>
    <property type="match status" value="1"/>
</dbReference>
<keyword evidence="9" id="KW-0902">Two-component regulatory system</keyword>
<evidence type="ECO:0000256" key="10">
    <source>
        <dbReference type="ARBA" id="ARBA00023136"/>
    </source>
</evidence>
<dbReference type="PANTHER" id="PTHR45436">
    <property type="entry name" value="SENSOR HISTIDINE KINASE YKOH"/>
    <property type="match status" value="1"/>
</dbReference>
<protein>
    <recommendedName>
        <fullName evidence="3">histidine kinase</fullName>
        <ecNumber evidence="3">2.7.13.3</ecNumber>
    </recommendedName>
</protein>
<feature type="transmembrane region" description="Helical" evidence="11">
    <location>
        <begin position="154"/>
        <end position="175"/>
    </location>
</feature>
<comment type="subcellular location">
    <subcellularLocation>
        <location evidence="2">Membrane</location>
    </subcellularLocation>
</comment>
<evidence type="ECO:0000256" key="2">
    <source>
        <dbReference type="ARBA" id="ARBA00004370"/>
    </source>
</evidence>
<sequence length="450" mass="50759">MKIRDRLSLQFTFIFAVMLAVLLTTIYLLVVHHQRKSFFDKLDERAKTAAQFYLAEDNLSVESFSKVLRNYPRSLSQETIRIYNEAGQSVFIKPDSLGWKRAIIRRVIKEKNIRFTDGERQAAGIYYTDNSGNFVVIAAARDINGRQHLHQLGWIMLSGFALSLLVTGFLGRIFARMALQPISRINNEVKIIRATSLNSRLPVSNAPHEEVNELSLTINQLLEHLEQSFEAQRSFIANASHELRTPIASILGEAEITLMQERNHQEYQTTLQTIIEDAGRLNNIINSLLELVQANIDSHDMQPINMQELLWEVVDEWGNKPAGGPVKLAYNFGDNPSKVTIQGNRYLLFIALSNIVKNAIKFSDNREVSCELTTAGKHTVIIIRDQGIGIPDKETDKIFQPFYRGSNAMSYGGFGIGLSLAHKIVKLHQGSIVITSTMHKGTSFSLLFPC</sequence>
<dbReference type="InterPro" id="IPR036097">
    <property type="entry name" value="HisK_dim/P_sf"/>
</dbReference>
<dbReference type="InterPro" id="IPR036890">
    <property type="entry name" value="HATPase_C_sf"/>
</dbReference>
<evidence type="ECO:0000256" key="9">
    <source>
        <dbReference type="ARBA" id="ARBA00023012"/>
    </source>
</evidence>
<keyword evidence="15" id="KW-1185">Reference proteome</keyword>
<evidence type="ECO:0000256" key="4">
    <source>
        <dbReference type="ARBA" id="ARBA00022553"/>
    </source>
</evidence>
<feature type="transmembrane region" description="Helical" evidence="11">
    <location>
        <begin position="7"/>
        <end position="30"/>
    </location>
</feature>
<proteinExistence type="predicted"/>
<dbReference type="PROSITE" id="PS50109">
    <property type="entry name" value="HIS_KIN"/>
    <property type="match status" value="1"/>
</dbReference>